<dbReference type="AlphaFoldDB" id="A0A0F8Z1W6"/>
<sequence length="75" mass="8888">MVKTYLEFNELDVPERKTKVFKVRNIKTDFFLGVIEWDGSWRQYIFSPTAIPSKLSKGCLRELADFIEKLMGERK</sequence>
<accession>A0A0F8Z1W6</accession>
<evidence type="ECO:0000313" key="1">
    <source>
        <dbReference type="EMBL" id="KKK60409.1"/>
    </source>
</evidence>
<organism evidence="1">
    <name type="scientific">marine sediment metagenome</name>
    <dbReference type="NCBI Taxonomy" id="412755"/>
    <lineage>
        <taxon>unclassified sequences</taxon>
        <taxon>metagenomes</taxon>
        <taxon>ecological metagenomes</taxon>
    </lineage>
</organism>
<reference evidence="1" key="1">
    <citation type="journal article" date="2015" name="Nature">
        <title>Complex archaea that bridge the gap between prokaryotes and eukaryotes.</title>
        <authorList>
            <person name="Spang A."/>
            <person name="Saw J.H."/>
            <person name="Jorgensen S.L."/>
            <person name="Zaremba-Niedzwiedzka K."/>
            <person name="Martijn J."/>
            <person name="Lind A.E."/>
            <person name="van Eijk R."/>
            <person name="Schleper C."/>
            <person name="Guy L."/>
            <person name="Ettema T.J."/>
        </authorList>
    </citation>
    <scope>NUCLEOTIDE SEQUENCE</scope>
</reference>
<proteinExistence type="predicted"/>
<gene>
    <name evidence="1" type="ORF">LCGC14_3024640</name>
</gene>
<name>A0A0F8Z1W6_9ZZZZ</name>
<protein>
    <submittedName>
        <fullName evidence="1">Uncharacterized protein</fullName>
    </submittedName>
</protein>
<dbReference type="EMBL" id="LAZR01062985">
    <property type="protein sequence ID" value="KKK60409.1"/>
    <property type="molecule type" value="Genomic_DNA"/>
</dbReference>
<comment type="caution">
    <text evidence="1">The sequence shown here is derived from an EMBL/GenBank/DDBJ whole genome shotgun (WGS) entry which is preliminary data.</text>
</comment>